<sequence length="359" mass="38422">MAPLTRPHCGGGQEPAGGATGNKRGSEAPFVAASPADMWPSLDGLDNEDGDAEEAWDSLSSVPALSDETEPLGWLSDAELRSFGPVDDGDADWFPWIADEEEQLLETTEPEGWMSNADWFDIPDVGGAADPFLEWFSDTDEQLSEISEPEGWLEDADWSESPTLKVQKNLVAVSNDASEDSEDDCDGAASECSRLDDETAPDGWDEDLPGSLDPINVVSAEDSWFLDVDGLEDCSAGGVADSSTLVSAASSGGARAEIDRHLAEILALASDQGQPIVPGPINVEVGVEIADAIGEGAPLDPLPLREILRLPMGEARTQALRQRSRDTNRSGRSAVALKLFVWVVDRREEPPDGLEMDFL</sequence>
<feature type="compositionally biased region" description="Acidic residues" evidence="1">
    <location>
        <begin position="198"/>
        <end position="208"/>
    </location>
</feature>
<gene>
    <name evidence="2" type="ORF">HDU87_000829</name>
</gene>
<feature type="compositionally biased region" description="Acidic residues" evidence="1">
    <location>
        <begin position="45"/>
        <end position="56"/>
    </location>
</feature>
<dbReference type="EMBL" id="JADGJQ010000011">
    <property type="protein sequence ID" value="KAJ3181810.1"/>
    <property type="molecule type" value="Genomic_DNA"/>
</dbReference>
<feature type="region of interest" description="Disordered" evidence="1">
    <location>
        <begin position="174"/>
        <end position="208"/>
    </location>
</feature>
<keyword evidence="3" id="KW-1185">Reference proteome</keyword>
<proteinExistence type="predicted"/>
<comment type="caution">
    <text evidence="2">The sequence shown here is derived from an EMBL/GenBank/DDBJ whole genome shotgun (WGS) entry which is preliminary data.</text>
</comment>
<feature type="compositionally biased region" description="Acidic residues" evidence="1">
    <location>
        <begin position="177"/>
        <end position="186"/>
    </location>
</feature>
<feature type="region of interest" description="Disordered" evidence="1">
    <location>
        <begin position="1"/>
        <end position="58"/>
    </location>
</feature>
<organism evidence="2 3">
    <name type="scientific">Geranomyces variabilis</name>
    <dbReference type="NCBI Taxonomy" id="109894"/>
    <lineage>
        <taxon>Eukaryota</taxon>
        <taxon>Fungi</taxon>
        <taxon>Fungi incertae sedis</taxon>
        <taxon>Chytridiomycota</taxon>
        <taxon>Chytridiomycota incertae sedis</taxon>
        <taxon>Chytridiomycetes</taxon>
        <taxon>Spizellomycetales</taxon>
        <taxon>Powellomycetaceae</taxon>
        <taxon>Geranomyces</taxon>
    </lineage>
</organism>
<accession>A0AAD5TNB8</accession>
<name>A0AAD5TNB8_9FUNG</name>
<reference evidence="2" key="1">
    <citation type="submission" date="2020-05" db="EMBL/GenBank/DDBJ databases">
        <title>Phylogenomic resolution of chytrid fungi.</title>
        <authorList>
            <person name="Stajich J.E."/>
            <person name="Amses K."/>
            <person name="Simmons R."/>
            <person name="Seto K."/>
            <person name="Myers J."/>
            <person name="Bonds A."/>
            <person name="Quandt C.A."/>
            <person name="Barry K."/>
            <person name="Liu P."/>
            <person name="Grigoriev I."/>
            <person name="Longcore J.E."/>
            <person name="James T.Y."/>
        </authorList>
    </citation>
    <scope>NUCLEOTIDE SEQUENCE</scope>
    <source>
        <strain evidence="2">JEL0379</strain>
    </source>
</reference>
<dbReference type="Proteomes" id="UP001212152">
    <property type="component" value="Unassembled WGS sequence"/>
</dbReference>
<dbReference type="AlphaFoldDB" id="A0AAD5TNB8"/>
<feature type="compositionally biased region" description="Gly residues" evidence="1">
    <location>
        <begin position="9"/>
        <end position="20"/>
    </location>
</feature>
<protein>
    <submittedName>
        <fullName evidence="2">Uncharacterized protein</fullName>
    </submittedName>
</protein>
<evidence type="ECO:0000313" key="2">
    <source>
        <dbReference type="EMBL" id="KAJ3181810.1"/>
    </source>
</evidence>
<evidence type="ECO:0000256" key="1">
    <source>
        <dbReference type="SAM" id="MobiDB-lite"/>
    </source>
</evidence>
<evidence type="ECO:0000313" key="3">
    <source>
        <dbReference type="Proteomes" id="UP001212152"/>
    </source>
</evidence>